<dbReference type="Proteomes" id="UP000255509">
    <property type="component" value="Unassembled WGS sequence"/>
</dbReference>
<organism evidence="1 2">
    <name type="scientific">Salmonella enterica I</name>
    <dbReference type="NCBI Taxonomy" id="59201"/>
    <lineage>
        <taxon>Bacteria</taxon>
        <taxon>Pseudomonadati</taxon>
        <taxon>Pseudomonadota</taxon>
        <taxon>Gammaproteobacteria</taxon>
        <taxon>Enterobacterales</taxon>
        <taxon>Enterobacteriaceae</taxon>
        <taxon>Salmonella</taxon>
    </lineage>
</organism>
<reference evidence="1 2" key="1">
    <citation type="submission" date="2018-06" db="EMBL/GenBank/DDBJ databases">
        <authorList>
            <consortium name="Pathogen Informatics"/>
            <person name="Doyle S."/>
        </authorList>
    </citation>
    <scope>NUCLEOTIDE SEQUENCE [LARGE SCALE GENOMIC DNA]</scope>
    <source>
        <strain evidence="1 2">NCTC8258</strain>
    </source>
</reference>
<proteinExistence type="predicted"/>
<evidence type="ECO:0000313" key="1">
    <source>
        <dbReference type="EMBL" id="SUH17003.1"/>
    </source>
</evidence>
<accession>A0A379WDV8</accession>
<gene>
    <name evidence="1" type="ORF">NCTC8258_04783</name>
</gene>
<evidence type="ECO:0000313" key="2">
    <source>
        <dbReference type="Proteomes" id="UP000255509"/>
    </source>
</evidence>
<name>A0A379WDV8_SALET</name>
<sequence length="80" mass="8485">MFSLARLTGYQPPVTAEEAPGTIISVAIMTINRPTMTGTDVRFTTSNGDILAIPATATTTPETGEIVRPRFEACSIGIDK</sequence>
<dbReference type="AlphaFoldDB" id="A0A379WDV8"/>
<protein>
    <submittedName>
        <fullName evidence="1">Uncharacterized protein</fullName>
    </submittedName>
</protein>
<dbReference type="EMBL" id="UGXS01000004">
    <property type="protein sequence ID" value="SUH17003.1"/>
    <property type="molecule type" value="Genomic_DNA"/>
</dbReference>